<dbReference type="SUPFAM" id="SSF56634">
    <property type="entry name" value="Heme-dependent catalase-like"/>
    <property type="match status" value="1"/>
</dbReference>
<comment type="cofactor">
    <cofactor evidence="1">
        <name>Ca(2+)</name>
        <dbReference type="ChEBI" id="CHEBI:29108"/>
    </cofactor>
</comment>
<keyword evidence="13" id="KW-0275">Fatty acid biosynthesis</keyword>
<keyword evidence="4" id="KW-0349">Heme</keyword>
<keyword evidence="16" id="KW-1185">Reference proteome</keyword>
<dbReference type="InterPro" id="IPR011614">
    <property type="entry name" value="Catalase_core"/>
</dbReference>
<keyword evidence="3 15" id="KW-0575">Peroxidase</keyword>
<dbReference type="GO" id="GO:0016702">
    <property type="term" value="F:oxidoreductase activity, acting on single donors with incorporation of molecular oxygen, incorporation of two atoms of oxygen"/>
    <property type="evidence" value="ECO:0007669"/>
    <property type="project" value="TreeGrafter"/>
</dbReference>
<dbReference type="Proteomes" id="UP000306628">
    <property type="component" value="Unassembled WGS sequence"/>
</dbReference>
<evidence type="ECO:0000256" key="4">
    <source>
        <dbReference type="ARBA" id="ARBA00022617"/>
    </source>
</evidence>
<dbReference type="InterPro" id="IPR020835">
    <property type="entry name" value="Catalase_sf"/>
</dbReference>
<dbReference type="GO" id="GO:0004096">
    <property type="term" value="F:catalase activity"/>
    <property type="evidence" value="ECO:0007669"/>
    <property type="project" value="UniProtKB-EC"/>
</dbReference>
<keyword evidence="11" id="KW-0408">Iron</keyword>
<evidence type="ECO:0000256" key="11">
    <source>
        <dbReference type="ARBA" id="ARBA00023004"/>
    </source>
</evidence>
<dbReference type="InterPro" id="IPR050783">
    <property type="entry name" value="Oxylipin_biosynth_metab"/>
</dbReference>
<dbReference type="Gene3D" id="1.10.640.10">
    <property type="entry name" value="Haem peroxidase domain superfamily, animal type"/>
    <property type="match status" value="1"/>
</dbReference>
<comment type="caution">
    <text evidence="15">The sequence shown here is derived from an EMBL/GenBank/DDBJ whole genome shotgun (WGS) entry which is preliminary data.</text>
</comment>
<dbReference type="EC" id="1.11.1.6" evidence="15"/>
<gene>
    <name evidence="15" type="ORF">ETD85_06195</name>
</gene>
<dbReference type="OrthoDB" id="9765610at2"/>
<dbReference type="InterPro" id="IPR010255">
    <property type="entry name" value="Haem_peroxidase_sf"/>
</dbReference>
<dbReference type="PROSITE" id="PS50292">
    <property type="entry name" value="PEROXIDASE_3"/>
    <property type="match status" value="1"/>
</dbReference>
<dbReference type="GO" id="GO:0031408">
    <property type="term" value="P:oxylipin biosynthetic process"/>
    <property type="evidence" value="ECO:0007669"/>
    <property type="project" value="UniProtKB-KW"/>
</dbReference>
<keyword evidence="7" id="KW-0611">Plant defense</keyword>
<dbReference type="EMBL" id="VCKX01000012">
    <property type="protein sequence ID" value="TMR38030.1"/>
    <property type="molecule type" value="Genomic_DNA"/>
</dbReference>
<dbReference type="AlphaFoldDB" id="A0A5S4HGD0"/>
<dbReference type="InterPro" id="IPR034815">
    <property type="entry name" value="A_dioxygenase"/>
</dbReference>
<accession>A0A5S4HGD0</accession>
<evidence type="ECO:0000256" key="9">
    <source>
        <dbReference type="ARBA" id="ARBA00022964"/>
    </source>
</evidence>
<evidence type="ECO:0000256" key="5">
    <source>
        <dbReference type="ARBA" id="ARBA00022723"/>
    </source>
</evidence>
<name>A0A5S4HGD0_9ACTN</name>
<evidence type="ECO:0000256" key="6">
    <source>
        <dbReference type="ARBA" id="ARBA00022767"/>
    </source>
</evidence>
<protein>
    <submittedName>
        <fullName evidence="15">Catalase</fullName>
        <ecNumber evidence="15">1.11.1.6</ecNumber>
    </submittedName>
</protein>
<dbReference type="GO" id="GO:0020037">
    <property type="term" value="F:heme binding"/>
    <property type="evidence" value="ECO:0007669"/>
    <property type="project" value="InterPro"/>
</dbReference>
<sequence>MTRQQERLVGEAPTVRESPATEQYERYVGGSPEVERTIFERLARDLMRVQLKIQRRTGAPGVERTFHAKAILGVENARLRFRDDLPEELRTGFAQPGAEYPVIVRLSNAGGARQPDFTPDLRGAALRVQVGPEEAHDLLMTNFPVSHARDAREFVAFARAMAGANSTLRKGIGVFVKLPMAVGWSTATRMRRNVTAGTGRQIRSLAIETYWSRGAILWGQAGPVRYRLRPAAGAPAAPPASQSDPDYLSHELAARLAGADVVFELCVQRYLDARSTPIENGAADWPDEDTPAIPVATLTIPRQDLDTADARAVALRIDQLAFDPWNTTDEFRPLGNLNRARKAAYEAGSAHRRGLRFLTPAPKRNLVVGALLQRAFGALNRVVSWDRLPTWVGLLNVETIRQVLRRDNLIDTEIRDAPPKAHPVPPPIEEDVRTRRTYDGTFNDLSAPMMGALGSPFGRNLRPVYRPDLFDEPNPLVVSRELLHRDTFIPARSLNVLAAAWIQFQVHDWVDHKRYPAGTKSVEVPLPPGMTWTNTPGGGPETVMRFAEDEGARPMGSAGPPILTANAASHWWDGSEVYGGDESVAKSLREPDGGARLHLEDGHLVPGPDGIPITGFRENWWLGLSVMHTLFAREHNAVCEALRGEYPSMDEDTVYHVARLVVSALIAKIHTVEWTPAILATDLIDIGLKANWSGPPENWLAHLGLWLADEHALKGIPQTLPDHHEVPYSLTEDFVTVYRMHPLIPDDYEIADHASGRTLHTLGFNDVQGSATETVMRRAGLANSIYSFGIAHPGAITLRNFPRALQAFERNGEILDLSVVDLVRTRRRGVPRYNDFRAGLHKPRLRRFEDLSSDPDTLARLKDVYRTVDDIDTMVGLFAENPPERFGFSDTAFRIFILMASRRLQSDRFLTVDYRPEIYTPLGLDWIERNGMTSVILRHCPELAGHLPRTASAFAPWRPAVPEGHDGTGPA</sequence>
<dbReference type="Pfam" id="PF03098">
    <property type="entry name" value="An_peroxidase"/>
    <property type="match status" value="1"/>
</dbReference>
<dbReference type="GO" id="GO:0006952">
    <property type="term" value="P:defense response"/>
    <property type="evidence" value="ECO:0007669"/>
    <property type="project" value="UniProtKB-KW"/>
</dbReference>
<dbReference type="PANTHER" id="PTHR11903:SF11">
    <property type="entry name" value="ALPHA-DIOXYGENASE 1"/>
    <property type="match status" value="1"/>
</dbReference>
<evidence type="ECO:0000259" key="14">
    <source>
        <dbReference type="Pfam" id="PF00199"/>
    </source>
</evidence>
<reference evidence="15 16" key="1">
    <citation type="submission" date="2019-05" db="EMBL/GenBank/DDBJ databases">
        <title>Draft genome sequence of Nonomuraea zeae DSM 100528.</title>
        <authorList>
            <person name="Saricaoglu S."/>
            <person name="Isik K."/>
        </authorList>
    </citation>
    <scope>NUCLEOTIDE SEQUENCE [LARGE SCALE GENOMIC DNA]</scope>
    <source>
        <strain evidence="15 16">DSM 100528</strain>
    </source>
</reference>
<dbReference type="GO" id="GO:0046872">
    <property type="term" value="F:metal ion binding"/>
    <property type="evidence" value="ECO:0007669"/>
    <property type="project" value="UniProtKB-KW"/>
</dbReference>
<keyword evidence="12" id="KW-0443">Lipid metabolism</keyword>
<evidence type="ECO:0000256" key="7">
    <source>
        <dbReference type="ARBA" id="ARBA00022821"/>
    </source>
</evidence>
<evidence type="ECO:0000256" key="13">
    <source>
        <dbReference type="ARBA" id="ARBA00023160"/>
    </source>
</evidence>
<keyword evidence="9" id="KW-0223">Dioxygenase</keyword>
<evidence type="ECO:0000256" key="10">
    <source>
        <dbReference type="ARBA" id="ARBA00023002"/>
    </source>
</evidence>
<evidence type="ECO:0000256" key="12">
    <source>
        <dbReference type="ARBA" id="ARBA00023098"/>
    </source>
</evidence>
<dbReference type="GO" id="GO:0006979">
    <property type="term" value="P:response to oxidative stress"/>
    <property type="evidence" value="ECO:0007669"/>
    <property type="project" value="InterPro"/>
</dbReference>
<evidence type="ECO:0000313" key="15">
    <source>
        <dbReference type="EMBL" id="TMR38030.1"/>
    </source>
</evidence>
<dbReference type="InterPro" id="IPR019791">
    <property type="entry name" value="Haem_peroxidase_animal"/>
</dbReference>
<feature type="domain" description="Catalase core" evidence="14">
    <location>
        <begin position="63"/>
        <end position="355"/>
    </location>
</feature>
<evidence type="ECO:0000256" key="1">
    <source>
        <dbReference type="ARBA" id="ARBA00001913"/>
    </source>
</evidence>
<dbReference type="PANTHER" id="PTHR11903">
    <property type="entry name" value="PROSTAGLANDIN G/H SYNTHASE"/>
    <property type="match status" value="1"/>
</dbReference>
<evidence type="ECO:0000256" key="8">
    <source>
        <dbReference type="ARBA" id="ARBA00022832"/>
    </source>
</evidence>
<keyword evidence="8" id="KW-0276">Fatty acid metabolism</keyword>
<keyword evidence="10 15" id="KW-0560">Oxidoreductase</keyword>
<keyword evidence="5" id="KW-0479">Metal-binding</keyword>
<keyword evidence="2" id="KW-0444">Lipid biosynthesis</keyword>
<dbReference type="SUPFAM" id="SSF48113">
    <property type="entry name" value="Heme-dependent peroxidases"/>
    <property type="match status" value="1"/>
</dbReference>
<organism evidence="15 16">
    <name type="scientific">Nonomuraea zeae</name>
    <dbReference type="NCBI Taxonomy" id="1642303"/>
    <lineage>
        <taxon>Bacteria</taxon>
        <taxon>Bacillati</taxon>
        <taxon>Actinomycetota</taxon>
        <taxon>Actinomycetes</taxon>
        <taxon>Streptosporangiales</taxon>
        <taxon>Streptosporangiaceae</taxon>
        <taxon>Nonomuraea</taxon>
    </lineage>
</organism>
<keyword evidence="6" id="KW-0925">Oxylipin biosynthesis</keyword>
<proteinExistence type="predicted"/>
<dbReference type="Gene3D" id="2.40.180.10">
    <property type="entry name" value="Catalase core domain"/>
    <property type="match status" value="1"/>
</dbReference>
<dbReference type="PRINTS" id="PR00457">
    <property type="entry name" value="ANPEROXIDASE"/>
</dbReference>
<evidence type="ECO:0000256" key="3">
    <source>
        <dbReference type="ARBA" id="ARBA00022559"/>
    </source>
</evidence>
<dbReference type="InterPro" id="IPR037120">
    <property type="entry name" value="Haem_peroxidase_sf_animal"/>
</dbReference>
<dbReference type="Pfam" id="PF00199">
    <property type="entry name" value="Catalase"/>
    <property type="match status" value="1"/>
</dbReference>
<evidence type="ECO:0000256" key="2">
    <source>
        <dbReference type="ARBA" id="ARBA00022516"/>
    </source>
</evidence>
<dbReference type="CDD" id="cd09818">
    <property type="entry name" value="PIOX_like"/>
    <property type="match status" value="1"/>
</dbReference>
<dbReference type="GO" id="GO:0006633">
    <property type="term" value="P:fatty acid biosynthetic process"/>
    <property type="evidence" value="ECO:0007669"/>
    <property type="project" value="UniProtKB-KW"/>
</dbReference>
<evidence type="ECO:0000313" key="16">
    <source>
        <dbReference type="Proteomes" id="UP000306628"/>
    </source>
</evidence>